<name>A0A174ZHS0_9FIRM</name>
<evidence type="ECO:0000313" key="6">
    <source>
        <dbReference type="Proteomes" id="UP000095662"/>
    </source>
</evidence>
<keyword evidence="1" id="KW-0805">Transcription regulation</keyword>
<dbReference type="AlphaFoldDB" id="A0A174ZHS0"/>
<protein>
    <submittedName>
        <fullName evidence="5">Bacillibactin transport regulator</fullName>
    </submittedName>
</protein>
<dbReference type="InterPro" id="IPR009057">
    <property type="entry name" value="Homeodomain-like_sf"/>
</dbReference>
<dbReference type="EMBL" id="CZBY01000005">
    <property type="protein sequence ID" value="CUQ84459.1"/>
    <property type="molecule type" value="Genomic_DNA"/>
</dbReference>
<dbReference type="PANTHER" id="PTHR43280">
    <property type="entry name" value="ARAC-FAMILY TRANSCRIPTIONAL REGULATOR"/>
    <property type="match status" value="1"/>
</dbReference>
<accession>A0A174ZHS0</accession>
<dbReference type="SMART" id="SM00342">
    <property type="entry name" value="HTH_ARAC"/>
    <property type="match status" value="1"/>
</dbReference>
<dbReference type="STRING" id="39492.ERS852540_00881"/>
<dbReference type="Pfam" id="PF12833">
    <property type="entry name" value="HTH_18"/>
    <property type="match status" value="1"/>
</dbReference>
<dbReference type="PRINTS" id="PR00032">
    <property type="entry name" value="HTHARAC"/>
</dbReference>
<dbReference type="Proteomes" id="UP000095662">
    <property type="component" value="Unassembled WGS sequence"/>
</dbReference>
<dbReference type="Gene3D" id="1.10.10.60">
    <property type="entry name" value="Homeodomain-like"/>
    <property type="match status" value="2"/>
</dbReference>
<dbReference type="GO" id="GO:0003700">
    <property type="term" value="F:DNA-binding transcription factor activity"/>
    <property type="evidence" value="ECO:0007669"/>
    <property type="project" value="InterPro"/>
</dbReference>
<dbReference type="InterPro" id="IPR018060">
    <property type="entry name" value="HTH_AraC"/>
</dbReference>
<keyword evidence="3" id="KW-0804">Transcription</keyword>
<gene>
    <name evidence="5" type="primary">btr_1</name>
    <name evidence="5" type="ORF">ERS852540_00881</name>
</gene>
<dbReference type="GO" id="GO:0043565">
    <property type="term" value="F:sequence-specific DNA binding"/>
    <property type="evidence" value="ECO:0007669"/>
    <property type="project" value="InterPro"/>
</dbReference>
<evidence type="ECO:0000256" key="2">
    <source>
        <dbReference type="ARBA" id="ARBA00023125"/>
    </source>
</evidence>
<dbReference type="SUPFAM" id="SSF46689">
    <property type="entry name" value="Homeodomain-like"/>
    <property type="match status" value="2"/>
</dbReference>
<keyword evidence="2" id="KW-0238">DNA-binding</keyword>
<dbReference type="PROSITE" id="PS01124">
    <property type="entry name" value="HTH_ARAC_FAMILY_2"/>
    <property type="match status" value="1"/>
</dbReference>
<feature type="domain" description="HTH araC/xylS-type" evidence="4">
    <location>
        <begin position="1"/>
        <end position="96"/>
    </location>
</feature>
<dbReference type="InterPro" id="IPR020449">
    <property type="entry name" value="Tscrpt_reg_AraC-type_HTH"/>
</dbReference>
<proteinExistence type="predicted"/>
<sequence>MHYFRKNYNTEISIEEYSESRGLSNCWFIQCFKEITGSSPLQYILKLRISNAQSLLENTDYTITEIANMVGYTNSLHFSRLFHKYIGMSPKEYRKVKLKENLRE</sequence>
<evidence type="ECO:0000313" key="5">
    <source>
        <dbReference type="EMBL" id="CUQ84459.1"/>
    </source>
</evidence>
<organism evidence="5 6">
    <name type="scientific">[Eubacterium] siraeum</name>
    <dbReference type="NCBI Taxonomy" id="39492"/>
    <lineage>
        <taxon>Bacteria</taxon>
        <taxon>Bacillati</taxon>
        <taxon>Bacillota</taxon>
        <taxon>Clostridia</taxon>
        <taxon>Eubacteriales</taxon>
        <taxon>Oscillospiraceae</taxon>
        <taxon>Oscillospiraceae incertae sedis</taxon>
    </lineage>
</organism>
<dbReference type="PANTHER" id="PTHR43280:SF2">
    <property type="entry name" value="HTH-TYPE TRANSCRIPTIONAL REGULATOR EXSA"/>
    <property type="match status" value="1"/>
</dbReference>
<evidence type="ECO:0000259" key="4">
    <source>
        <dbReference type="PROSITE" id="PS01124"/>
    </source>
</evidence>
<evidence type="ECO:0000256" key="3">
    <source>
        <dbReference type="ARBA" id="ARBA00023163"/>
    </source>
</evidence>
<reference evidence="5 6" key="1">
    <citation type="submission" date="2015-09" db="EMBL/GenBank/DDBJ databases">
        <authorList>
            <consortium name="Pathogen Informatics"/>
        </authorList>
    </citation>
    <scope>NUCLEOTIDE SEQUENCE [LARGE SCALE GENOMIC DNA]</scope>
    <source>
        <strain evidence="5 6">2789STDY5834928</strain>
    </source>
</reference>
<evidence type="ECO:0000256" key="1">
    <source>
        <dbReference type="ARBA" id="ARBA00023015"/>
    </source>
</evidence>